<dbReference type="InterPro" id="IPR029016">
    <property type="entry name" value="GAF-like_dom_sf"/>
</dbReference>
<keyword evidence="2" id="KW-0175">Coiled coil</keyword>
<dbReference type="PANTHER" id="PTHR32347">
    <property type="entry name" value="EFFLUX SYSTEM COMPONENT YKNX-RELATED"/>
    <property type="match status" value="1"/>
</dbReference>
<feature type="domain" description="GAF" evidence="4">
    <location>
        <begin position="206"/>
        <end position="338"/>
    </location>
</feature>
<evidence type="ECO:0000259" key="5">
    <source>
        <dbReference type="Pfam" id="PF25954"/>
    </source>
</evidence>
<dbReference type="SUPFAM" id="SSF55781">
    <property type="entry name" value="GAF domain-like"/>
    <property type="match status" value="1"/>
</dbReference>
<feature type="compositionally biased region" description="Basic and acidic residues" evidence="3">
    <location>
        <begin position="1"/>
        <end position="13"/>
    </location>
</feature>
<dbReference type="OrthoDB" id="9806939at2"/>
<dbReference type="Gene3D" id="2.40.50.100">
    <property type="match status" value="1"/>
</dbReference>
<organism evidence="6 7">
    <name type="scientific">Yoonia sediminilitoris</name>
    <dbReference type="NCBI Taxonomy" id="1286148"/>
    <lineage>
        <taxon>Bacteria</taxon>
        <taxon>Pseudomonadati</taxon>
        <taxon>Pseudomonadota</taxon>
        <taxon>Alphaproteobacteria</taxon>
        <taxon>Rhodobacterales</taxon>
        <taxon>Paracoccaceae</taxon>
        <taxon>Yoonia</taxon>
    </lineage>
</organism>
<dbReference type="InterPro" id="IPR058792">
    <property type="entry name" value="Beta-barrel_RND_2"/>
</dbReference>
<feature type="region of interest" description="Disordered" evidence="3">
    <location>
        <begin position="1"/>
        <end position="23"/>
    </location>
</feature>
<feature type="domain" description="CusB-like beta-barrel" evidence="5">
    <location>
        <begin position="538"/>
        <end position="611"/>
    </location>
</feature>
<dbReference type="Pfam" id="PF25954">
    <property type="entry name" value="Beta-barrel_RND_2"/>
    <property type="match status" value="1"/>
</dbReference>
<protein>
    <submittedName>
        <fullName evidence="6">RND family efflux transporter MFP subunit</fullName>
    </submittedName>
</protein>
<sequence length="640" mass="70206">MTAEGREHSDPHPADQTTQTDAKVAAVPAGQAALWRTLTDSGDLAEEGQSWAELMHAQFDEAGDIHAAAVFAFVYDAPSRQLKPIGGSPINRVAAAAAVDACMSAVDQLRPVARGEMPGQSRASGMIVAAAPLIVKDIPVGVVVVEMQPDSQAAMRRAMRKLQWGSAWLRDRLRAEESTREETRYAAAVEALNTVIAVAERGDFSTATSAAVTDLATRFDCDRVALGLRRWRRTKVKAISHSAQFSKRMELVARLSATMDEATDQRAAVLWPDDGVEDTFATQAASVLAREHGAGHVFTVPLYAIDRFIGALTFERPADKPFDLKQLEILEAVGTVLAPILDEKRRNDRWLITKALESLAVQLKRLLGPAHLIRKLFMAGVIGLVVFFWFAQSTFEVSAEARVIGTVERSIVPGFDGFIADAPVRAGDVVAKGDLLVRLDDRDLELERLRLVTQRQRQQIEYDRAVATRDRAEINIRQTMIDQANAEIALIDEQIERTRLEAPFDGLIVSGDLSQTIGSSVTRGQPLLTLAPVDAYRVTLQVDERTIADVAPGQTGALRVTALPNETFPIRIEKITPVATYAEGATTFEVEAVFLGEAAALRPGMQGAARIEIDERRLVAIWTKPLVDWFKITLWRWSPI</sequence>
<keyword evidence="7" id="KW-1185">Reference proteome</keyword>
<dbReference type="EMBL" id="QBUD01000002">
    <property type="protein sequence ID" value="PUB17064.1"/>
    <property type="molecule type" value="Genomic_DNA"/>
</dbReference>
<gene>
    <name evidence="6" type="ORF">C8N45_10274</name>
</gene>
<dbReference type="Gene3D" id="3.30.450.40">
    <property type="match status" value="1"/>
</dbReference>
<evidence type="ECO:0000256" key="1">
    <source>
        <dbReference type="ARBA" id="ARBA00004196"/>
    </source>
</evidence>
<dbReference type="Gene3D" id="2.40.30.170">
    <property type="match status" value="1"/>
</dbReference>
<dbReference type="SUPFAM" id="SSF111369">
    <property type="entry name" value="HlyD-like secretion proteins"/>
    <property type="match status" value="1"/>
</dbReference>
<dbReference type="RefSeq" id="WP_108385244.1">
    <property type="nucleotide sequence ID" value="NZ_QBUD01000002.1"/>
</dbReference>
<name>A0A2T6KLK3_9RHOB</name>
<comment type="subcellular location">
    <subcellularLocation>
        <location evidence="1">Cell envelope</location>
    </subcellularLocation>
</comment>
<dbReference type="AlphaFoldDB" id="A0A2T6KLK3"/>
<dbReference type="PANTHER" id="PTHR32347:SF23">
    <property type="entry name" value="BLL5650 PROTEIN"/>
    <property type="match status" value="1"/>
</dbReference>
<evidence type="ECO:0000256" key="3">
    <source>
        <dbReference type="SAM" id="MobiDB-lite"/>
    </source>
</evidence>
<reference evidence="6 7" key="1">
    <citation type="submission" date="2018-04" db="EMBL/GenBank/DDBJ databases">
        <title>Genomic Encyclopedia of Archaeal and Bacterial Type Strains, Phase II (KMG-II): from individual species to whole genera.</title>
        <authorList>
            <person name="Goeker M."/>
        </authorList>
    </citation>
    <scope>NUCLEOTIDE SEQUENCE [LARGE SCALE GENOMIC DNA]</scope>
    <source>
        <strain evidence="6 7">DSM 29955</strain>
    </source>
</reference>
<evidence type="ECO:0000313" key="6">
    <source>
        <dbReference type="EMBL" id="PUB17064.1"/>
    </source>
</evidence>
<dbReference type="InterPro" id="IPR050465">
    <property type="entry name" value="UPF0194_transport"/>
</dbReference>
<proteinExistence type="predicted"/>
<dbReference type="InterPro" id="IPR003018">
    <property type="entry name" value="GAF"/>
</dbReference>
<evidence type="ECO:0000313" key="7">
    <source>
        <dbReference type="Proteomes" id="UP000244523"/>
    </source>
</evidence>
<dbReference type="Proteomes" id="UP000244523">
    <property type="component" value="Unassembled WGS sequence"/>
</dbReference>
<dbReference type="GO" id="GO:0030313">
    <property type="term" value="C:cell envelope"/>
    <property type="evidence" value="ECO:0007669"/>
    <property type="project" value="UniProtKB-SubCell"/>
</dbReference>
<dbReference type="Pfam" id="PF01590">
    <property type="entry name" value="GAF"/>
    <property type="match status" value="1"/>
</dbReference>
<comment type="caution">
    <text evidence="6">The sequence shown here is derived from an EMBL/GenBank/DDBJ whole genome shotgun (WGS) entry which is preliminary data.</text>
</comment>
<evidence type="ECO:0000256" key="2">
    <source>
        <dbReference type="ARBA" id="ARBA00023054"/>
    </source>
</evidence>
<accession>A0A2T6KLK3</accession>
<evidence type="ECO:0000259" key="4">
    <source>
        <dbReference type="Pfam" id="PF01590"/>
    </source>
</evidence>